<keyword evidence="4" id="KW-1185">Reference proteome</keyword>
<dbReference type="Pfam" id="PF00582">
    <property type="entry name" value="Usp"/>
    <property type="match status" value="1"/>
</dbReference>
<name>A0ABT9UT21_9FIRM</name>
<feature type="domain" description="UspA" evidence="2">
    <location>
        <begin position="6"/>
        <end position="143"/>
    </location>
</feature>
<organism evidence="3 4">
    <name type="scientific">Eubacterium multiforme</name>
    <dbReference type="NCBI Taxonomy" id="83339"/>
    <lineage>
        <taxon>Bacteria</taxon>
        <taxon>Bacillati</taxon>
        <taxon>Bacillota</taxon>
        <taxon>Clostridia</taxon>
        <taxon>Eubacteriales</taxon>
        <taxon>Eubacteriaceae</taxon>
        <taxon>Eubacterium</taxon>
    </lineage>
</organism>
<dbReference type="InterPro" id="IPR006015">
    <property type="entry name" value="Universal_stress_UspA"/>
</dbReference>
<sequence length="143" mass="16431">MRIMFYHHILVPYDGSIQSEKALNDAIQLTKADEGITLEVIYVRYMPESQFLDEDTYNEISEKLNEREEKIFAKVSYKISQFANSKITKKFGYPSEVILNHIKNTNIDLVIIGQSGIGGIKHFFGSVSHRIIHECKVPILVIK</sequence>
<comment type="caution">
    <text evidence="3">The sequence shown here is derived from an EMBL/GenBank/DDBJ whole genome shotgun (WGS) entry which is preliminary data.</text>
</comment>
<dbReference type="InterPro" id="IPR006016">
    <property type="entry name" value="UspA"/>
</dbReference>
<dbReference type="PRINTS" id="PR01438">
    <property type="entry name" value="UNVRSLSTRESS"/>
</dbReference>
<dbReference type="CDD" id="cd00293">
    <property type="entry name" value="USP-like"/>
    <property type="match status" value="1"/>
</dbReference>
<reference evidence="3 4" key="1">
    <citation type="submission" date="2023-07" db="EMBL/GenBank/DDBJ databases">
        <title>Genomic Encyclopedia of Type Strains, Phase IV (KMG-IV): sequencing the most valuable type-strain genomes for metagenomic binning, comparative biology and taxonomic classification.</title>
        <authorList>
            <person name="Goeker M."/>
        </authorList>
    </citation>
    <scope>NUCLEOTIDE SEQUENCE [LARGE SCALE GENOMIC DNA]</scope>
    <source>
        <strain evidence="3 4">DSM 20694</strain>
    </source>
</reference>
<dbReference type="EMBL" id="JAUSUF010000003">
    <property type="protein sequence ID" value="MDQ0149446.1"/>
    <property type="molecule type" value="Genomic_DNA"/>
</dbReference>
<protein>
    <submittedName>
        <fullName evidence="3">Nucleotide-binding universal stress UspA family protein</fullName>
    </submittedName>
</protein>
<dbReference type="Proteomes" id="UP001228504">
    <property type="component" value="Unassembled WGS sequence"/>
</dbReference>
<gene>
    <name evidence="3" type="ORF">J2S18_001376</name>
</gene>
<dbReference type="PANTHER" id="PTHR46268:SF6">
    <property type="entry name" value="UNIVERSAL STRESS PROTEIN UP12"/>
    <property type="match status" value="1"/>
</dbReference>
<dbReference type="PANTHER" id="PTHR46268">
    <property type="entry name" value="STRESS RESPONSE PROTEIN NHAX"/>
    <property type="match status" value="1"/>
</dbReference>
<evidence type="ECO:0000313" key="3">
    <source>
        <dbReference type="EMBL" id="MDQ0149446.1"/>
    </source>
</evidence>
<evidence type="ECO:0000313" key="4">
    <source>
        <dbReference type="Proteomes" id="UP001228504"/>
    </source>
</evidence>
<evidence type="ECO:0000256" key="1">
    <source>
        <dbReference type="ARBA" id="ARBA00008791"/>
    </source>
</evidence>
<dbReference type="InterPro" id="IPR014729">
    <property type="entry name" value="Rossmann-like_a/b/a_fold"/>
</dbReference>
<dbReference type="SUPFAM" id="SSF52402">
    <property type="entry name" value="Adenine nucleotide alpha hydrolases-like"/>
    <property type="match status" value="1"/>
</dbReference>
<proteinExistence type="inferred from homology"/>
<comment type="similarity">
    <text evidence="1">Belongs to the universal stress protein A family.</text>
</comment>
<dbReference type="Gene3D" id="3.40.50.620">
    <property type="entry name" value="HUPs"/>
    <property type="match status" value="1"/>
</dbReference>
<accession>A0ABT9UT21</accession>
<evidence type="ECO:0000259" key="2">
    <source>
        <dbReference type="Pfam" id="PF00582"/>
    </source>
</evidence>